<reference evidence="2" key="1">
    <citation type="submission" date="2020-10" db="EMBL/GenBank/DDBJ databases">
        <authorList>
            <person name="Kikuchi T."/>
        </authorList>
    </citation>
    <scope>NUCLEOTIDE SEQUENCE</scope>
    <source>
        <strain evidence="2">NKZ352</strain>
    </source>
</reference>
<feature type="signal peptide" evidence="1">
    <location>
        <begin position="1"/>
        <end position="16"/>
    </location>
</feature>
<evidence type="ECO:0000313" key="3">
    <source>
        <dbReference type="Proteomes" id="UP000835052"/>
    </source>
</evidence>
<comment type="caution">
    <text evidence="2">The sequence shown here is derived from an EMBL/GenBank/DDBJ whole genome shotgun (WGS) entry which is preliminary data.</text>
</comment>
<accession>A0A8S1H9K4</accession>
<name>A0A8S1H9K4_9PELO</name>
<gene>
    <name evidence="2" type="ORF">CAUJ_LOCUS8582</name>
</gene>
<keyword evidence="3" id="KW-1185">Reference proteome</keyword>
<dbReference type="Proteomes" id="UP000835052">
    <property type="component" value="Unassembled WGS sequence"/>
</dbReference>
<feature type="chain" id="PRO_5035917245" evidence="1">
    <location>
        <begin position="17"/>
        <end position="378"/>
    </location>
</feature>
<dbReference type="EMBL" id="CAJGYM010000029">
    <property type="protein sequence ID" value="CAD6192663.1"/>
    <property type="molecule type" value="Genomic_DNA"/>
</dbReference>
<dbReference type="InterPro" id="IPR005071">
    <property type="entry name" value="Glycoprotein"/>
</dbReference>
<evidence type="ECO:0000256" key="1">
    <source>
        <dbReference type="SAM" id="SignalP"/>
    </source>
</evidence>
<organism evidence="2 3">
    <name type="scientific">Caenorhabditis auriculariae</name>
    <dbReference type="NCBI Taxonomy" id="2777116"/>
    <lineage>
        <taxon>Eukaryota</taxon>
        <taxon>Metazoa</taxon>
        <taxon>Ecdysozoa</taxon>
        <taxon>Nematoda</taxon>
        <taxon>Chromadorea</taxon>
        <taxon>Rhabditida</taxon>
        <taxon>Rhabditina</taxon>
        <taxon>Rhabditomorpha</taxon>
        <taxon>Rhabditoidea</taxon>
        <taxon>Rhabditidae</taxon>
        <taxon>Peloderinae</taxon>
        <taxon>Caenorhabditis</taxon>
    </lineage>
</organism>
<dbReference type="Pfam" id="PF03409">
    <property type="entry name" value="Glycoprotein"/>
    <property type="match status" value="1"/>
</dbReference>
<proteinExistence type="predicted"/>
<sequence>MLNFSTIALFLAATAANSLIIPFSSLTNKLIFKNGSQLFVSSEEPLATLQKIVFYNSVENKTAWDISQSSAGKNGQISEKIGYILPDDSQLSITGVDIRRIDGFVYVIAPEDVSTSGTFHVYDVKSRAESFVMKDIVSTNVFFSTYKPTTDASIPAYSAVLSNFNYPSTTKISIYYGEPSAANEASRLLFDSSRNNGNTKIQSLTIPLGNFYVKTSGGLCSFDIRQDYNPVTKSSALTTMGALVSQNYPNTEVDAMETNEVSFENPNLLNVTITFNVLLKNLKSLKITLFGPSNSEIFSFTDTELPNNLDSNSTSAEVTRQFPIQRIRFDSLGPFAVQYNLEAPYASTTAEVITTTRSSSGTSLLTLFGSLSLLTLLK</sequence>
<dbReference type="AlphaFoldDB" id="A0A8S1H9K4"/>
<protein>
    <submittedName>
        <fullName evidence="2">Uncharacterized protein</fullName>
    </submittedName>
</protein>
<keyword evidence="1" id="KW-0732">Signal</keyword>
<evidence type="ECO:0000313" key="2">
    <source>
        <dbReference type="EMBL" id="CAD6192663.1"/>
    </source>
</evidence>